<evidence type="ECO:0000259" key="3">
    <source>
        <dbReference type="SMART" id="SM00854"/>
    </source>
</evidence>
<sequence length="391" mass="44226">MNKWSWVLTSIFGVIILLFMIFLLTIGDTNHESNELTVHQHQKVQSQDMKSKEIHSEITLGAVGDILVHNTVYEDARTSNGFDFMPMFHSIKNSMKKPDIMFANQETMIGGQELGLSSYPQFNSPYSVGDALKDAGVDVVSMANNHTLDAGEQGILNATSHFNQLNISYVGANRSQEDQQRDRILHAKGISVGFLAYTYGTNGLQRPADKPYLVQYIDDDTLIDDIKELKTKVDFVVVSLHFGQQYQRLANDVQKIVVDKASEAGADVILGHHPHVLQPAEWITKENGERTFVIYSLGNFLSGQSELYQRIGGILHIKLEKSIDQNNETQYGLSGAKIMPTYMYRPNYKNYKIIPLKKADEYGLHEAKELYQEIQEHMKTYTDKIEVVSDL</sequence>
<protein>
    <submittedName>
        <fullName evidence="4">Poly-gamma-glutamate synthesis protein (Capsule biosynthesis protein)</fullName>
    </submittedName>
</protein>
<dbReference type="Gene3D" id="3.60.21.10">
    <property type="match status" value="1"/>
</dbReference>
<dbReference type="PANTHER" id="PTHR33393">
    <property type="entry name" value="POLYGLUTAMINE SYNTHESIS ACCESSORY PROTEIN RV0574C-RELATED"/>
    <property type="match status" value="1"/>
</dbReference>
<feature type="transmembrane region" description="Helical" evidence="2">
    <location>
        <begin position="6"/>
        <end position="26"/>
    </location>
</feature>
<dbReference type="Pfam" id="PF09587">
    <property type="entry name" value="PGA_cap"/>
    <property type="match status" value="1"/>
</dbReference>
<dbReference type="OrthoDB" id="9810906at2"/>
<dbReference type="STRING" id="237682.SAMN05421676_104237"/>
<organism evidence="4 5">
    <name type="scientific">Salinibacillus kushneri</name>
    <dbReference type="NCBI Taxonomy" id="237682"/>
    <lineage>
        <taxon>Bacteria</taxon>
        <taxon>Bacillati</taxon>
        <taxon>Bacillota</taxon>
        <taxon>Bacilli</taxon>
        <taxon>Bacillales</taxon>
        <taxon>Bacillaceae</taxon>
        <taxon>Salinibacillus</taxon>
    </lineage>
</organism>
<evidence type="ECO:0000256" key="2">
    <source>
        <dbReference type="SAM" id="Phobius"/>
    </source>
</evidence>
<dbReference type="SMART" id="SM00854">
    <property type="entry name" value="PGA_cap"/>
    <property type="match status" value="1"/>
</dbReference>
<dbReference type="SUPFAM" id="SSF56300">
    <property type="entry name" value="Metallo-dependent phosphatases"/>
    <property type="match status" value="1"/>
</dbReference>
<keyword evidence="2" id="KW-0472">Membrane</keyword>
<dbReference type="RefSeq" id="WP_093133694.1">
    <property type="nucleotide sequence ID" value="NZ_FOHJ01000004.1"/>
</dbReference>
<dbReference type="PANTHER" id="PTHR33393:SF12">
    <property type="entry name" value="CAPSULE BIOSYNTHESIS PROTEIN CAPA"/>
    <property type="match status" value="1"/>
</dbReference>
<keyword evidence="2" id="KW-0812">Transmembrane</keyword>
<comment type="similarity">
    <text evidence="1">Belongs to the CapA family.</text>
</comment>
<dbReference type="Proteomes" id="UP000199095">
    <property type="component" value="Unassembled WGS sequence"/>
</dbReference>
<evidence type="ECO:0000313" key="5">
    <source>
        <dbReference type="Proteomes" id="UP000199095"/>
    </source>
</evidence>
<evidence type="ECO:0000313" key="4">
    <source>
        <dbReference type="EMBL" id="SET38113.1"/>
    </source>
</evidence>
<dbReference type="InterPro" id="IPR019079">
    <property type="entry name" value="Capsule_synth_CapA"/>
</dbReference>
<proteinExistence type="inferred from homology"/>
<evidence type="ECO:0000256" key="1">
    <source>
        <dbReference type="ARBA" id="ARBA00005662"/>
    </source>
</evidence>
<dbReference type="InterPro" id="IPR029052">
    <property type="entry name" value="Metallo-depent_PP-like"/>
</dbReference>
<reference evidence="5" key="1">
    <citation type="submission" date="2016-10" db="EMBL/GenBank/DDBJ databases">
        <authorList>
            <person name="Varghese N."/>
            <person name="Submissions S."/>
        </authorList>
    </citation>
    <scope>NUCLEOTIDE SEQUENCE [LARGE SCALE GENOMIC DNA]</scope>
    <source>
        <strain evidence="5">CGMCC 1.3566</strain>
    </source>
</reference>
<dbReference type="InterPro" id="IPR052169">
    <property type="entry name" value="CW_Biosynth-Accessory"/>
</dbReference>
<accession>A0A1I0DZI6</accession>
<dbReference type="CDD" id="cd07381">
    <property type="entry name" value="MPP_CapA"/>
    <property type="match status" value="1"/>
</dbReference>
<keyword evidence="5" id="KW-1185">Reference proteome</keyword>
<dbReference type="AlphaFoldDB" id="A0A1I0DZI6"/>
<name>A0A1I0DZI6_9BACI</name>
<feature type="domain" description="Capsule synthesis protein CapA" evidence="3">
    <location>
        <begin position="59"/>
        <end position="304"/>
    </location>
</feature>
<dbReference type="EMBL" id="FOHJ01000004">
    <property type="protein sequence ID" value="SET38113.1"/>
    <property type="molecule type" value="Genomic_DNA"/>
</dbReference>
<keyword evidence="2" id="KW-1133">Transmembrane helix</keyword>
<gene>
    <name evidence="4" type="ORF">SAMN05421676_104237</name>
</gene>